<comment type="caution">
    <text evidence="1">The sequence shown here is derived from an EMBL/GenBank/DDBJ whole genome shotgun (WGS) entry which is preliminary data.</text>
</comment>
<dbReference type="EMBL" id="JBHMDM010000001">
    <property type="protein sequence ID" value="MFB9375764.1"/>
    <property type="molecule type" value="Genomic_DNA"/>
</dbReference>
<dbReference type="Gene3D" id="1.20.120.450">
    <property type="entry name" value="dinb family like domain"/>
    <property type="match status" value="1"/>
</dbReference>
<dbReference type="InterPro" id="IPR007061">
    <property type="entry name" value="MST-like"/>
</dbReference>
<evidence type="ECO:0000313" key="2">
    <source>
        <dbReference type="Proteomes" id="UP001589748"/>
    </source>
</evidence>
<name>A0ABV5LNY7_9ACTN</name>
<organism evidence="1 2">
    <name type="scientific">Kineococcus gynurae</name>
    <dbReference type="NCBI Taxonomy" id="452979"/>
    <lineage>
        <taxon>Bacteria</taxon>
        <taxon>Bacillati</taxon>
        <taxon>Actinomycetota</taxon>
        <taxon>Actinomycetes</taxon>
        <taxon>Kineosporiales</taxon>
        <taxon>Kineosporiaceae</taxon>
        <taxon>Kineococcus</taxon>
    </lineage>
</organism>
<sequence length="149" mass="16761">MVEGGYFGEVFGRPFPEAMPWMADEAEDNADMWATEEESRDEVVDLYRRVCSHSDATIEALSLSDRGEVPWWRPETRSVTLHRILVHVSTETHRHAGHADVLRELLDGQAGLRLTAPNLPPGDEGWWSTYRAKLQGVADGFRDVGRVTG</sequence>
<dbReference type="Proteomes" id="UP001589748">
    <property type="component" value="Unassembled WGS sequence"/>
</dbReference>
<accession>A0ABV5LNY7</accession>
<evidence type="ECO:0000313" key="1">
    <source>
        <dbReference type="EMBL" id="MFB9375764.1"/>
    </source>
</evidence>
<dbReference type="Pfam" id="PF04978">
    <property type="entry name" value="MST"/>
    <property type="match status" value="1"/>
</dbReference>
<protein>
    <submittedName>
        <fullName evidence="1">DUF664 domain-containing protein</fullName>
    </submittedName>
</protein>
<proteinExistence type="predicted"/>
<dbReference type="InterPro" id="IPR034660">
    <property type="entry name" value="DinB/YfiT-like"/>
</dbReference>
<dbReference type="RefSeq" id="WP_380139954.1">
    <property type="nucleotide sequence ID" value="NZ_JBHLUI010000012.1"/>
</dbReference>
<reference evidence="1 2" key="1">
    <citation type="submission" date="2024-09" db="EMBL/GenBank/DDBJ databases">
        <authorList>
            <person name="Sun Q."/>
            <person name="Mori K."/>
        </authorList>
    </citation>
    <scope>NUCLEOTIDE SEQUENCE [LARGE SCALE GENOMIC DNA]</scope>
    <source>
        <strain evidence="1 2">TISTR 1856</strain>
    </source>
</reference>
<gene>
    <name evidence="1" type="ORF">ACFFVI_02170</name>
</gene>
<keyword evidence="2" id="KW-1185">Reference proteome</keyword>
<dbReference type="SUPFAM" id="SSF109854">
    <property type="entry name" value="DinB/YfiT-like putative metalloenzymes"/>
    <property type="match status" value="1"/>
</dbReference>